<dbReference type="PANTHER" id="PTHR36081:SF1">
    <property type="entry name" value="CELL WALL INTEGRITY_STRESS RESPONSE COMPONENT"/>
    <property type="match status" value="1"/>
</dbReference>
<accession>A0A9W6BKG7</accession>
<dbReference type="Proteomes" id="UP001165080">
    <property type="component" value="Unassembled WGS sequence"/>
</dbReference>
<dbReference type="InterPro" id="IPR014729">
    <property type="entry name" value="Rossmann-like_a/b/a_fold"/>
</dbReference>
<sequence length="176" mass="19119">MATLRVSSLNLNAKANFRKNEYRAVPARGVRVRSSEPAQESPLASGELQYNRVLLTILDANPFLSDGSRTAVATAALLARQHQSKVTVLVVDEPGTENTDPSRRLESISWHLKDRGCINFELVERAITSPASVLVGDFADEISADMVVLSSEAVHAKHVDANQLAEFVSCPVLLLP</sequence>
<protein>
    <recommendedName>
        <fullName evidence="3">Universal stress protein</fullName>
    </recommendedName>
</protein>
<dbReference type="AlphaFoldDB" id="A0A9W6BKG7"/>
<dbReference type="EMBL" id="BRXU01000008">
    <property type="protein sequence ID" value="GLC53769.1"/>
    <property type="molecule type" value="Genomic_DNA"/>
</dbReference>
<organism evidence="1 2">
    <name type="scientific">Pleodorina starrii</name>
    <dbReference type="NCBI Taxonomy" id="330485"/>
    <lineage>
        <taxon>Eukaryota</taxon>
        <taxon>Viridiplantae</taxon>
        <taxon>Chlorophyta</taxon>
        <taxon>core chlorophytes</taxon>
        <taxon>Chlorophyceae</taxon>
        <taxon>CS clade</taxon>
        <taxon>Chlamydomonadales</taxon>
        <taxon>Volvocaceae</taxon>
        <taxon>Pleodorina</taxon>
    </lineage>
</organism>
<dbReference type="PANTHER" id="PTHR36081">
    <property type="entry name" value="CELL WALL INTEGRITY/STRESS RESPONSE COMPONENT"/>
    <property type="match status" value="1"/>
</dbReference>
<evidence type="ECO:0000313" key="2">
    <source>
        <dbReference type="Proteomes" id="UP001165080"/>
    </source>
</evidence>
<evidence type="ECO:0000313" key="1">
    <source>
        <dbReference type="EMBL" id="GLC53769.1"/>
    </source>
</evidence>
<gene>
    <name evidence="1" type="primary">PLEST006401</name>
    <name evidence="1" type="ORF">PLESTB_000785300</name>
</gene>
<name>A0A9W6BKG7_9CHLO</name>
<dbReference type="OrthoDB" id="539659at2759"/>
<evidence type="ECO:0008006" key="3">
    <source>
        <dbReference type="Google" id="ProtNLM"/>
    </source>
</evidence>
<dbReference type="Gene3D" id="3.40.50.620">
    <property type="entry name" value="HUPs"/>
    <property type="match status" value="1"/>
</dbReference>
<comment type="caution">
    <text evidence="1">The sequence shown here is derived from an EMBL/GenBank/DDBJ whole genome shotgun (WGS) entry which is preliminary data.</text>
</comment>
<reference evidence="1 2" key="1">
    <citation type="journal article" date="2023" name="Commun. Biol.">
        <title>Reorganization of the ancestral sex-determining regions during the evolution of trioecy in Pleodorina starrii.</title>
        <authorList>
            <person name="Takahashi K."/>
            <person name="Suzuki S."/>
            <person name="Kawai-Toyooka H."/>
            <person name="Yamamoto K."/>
            <person name="Hamaji T."/>
            <person name="Ootsuki R."/>
            <person name="Yamaguchi H."/>
            <person name="Kawachi M."/>
            <person name="Higashiyama T."/>
            <person name="Nozaki H."/>
        </authorList>
    </citation>
    <scope>NUCLEOTIDE SEQUENCE [LARGE SCALE GENOMIC DNA]</scope>
    <source>
        <strain evidence="1 2">NIES-4479</strain>
    </source>
</reference>
<keyword evidence="2" id="KW-1185">Reference proteome</keyword>
<proteinExistence type="predicted"/>
<dbReference type="SUPFAM" id="SSF52402">
    <property type="entry name" value="Adenine nucleotide alpha hydrolases-like"/>
    <property type="match status" value="1"/>
</dbReference>